<feature type="compositionally biased region" description="Acidic residues" evidence="9">
    <location>
        <begin position="687"/>
        <end position="696"/>
    </location>
</feature>
<evidence type="ECO:0000256" key="5">
    <source>
        <dbReference type="ARBA" id="ARBA00022884"/>
    </source>
</evidence>
<dbReference type="InterPro" id="IPR014014">
    <property type="entry name" value="RNA_helicase_DEAD_Q_motif"/>
</dbReference>
<dbReference type="InterPro" id="IPR027417">
    <property type="entry name" value="P-loop_NTPase"/>
</dbReference>
<evidence type="ECO:0000256" key="1">
    <source>
        <dbReference type="ARBA" id="ARBA00022741"/>
    </source>
</evidence>
<reference evidence="13 14" key="1">
    <citation type="submission" date="2020-08" db="EMBL/GenBank/DDBJ databases">
        <authorList>
            <person name="Hejnol A."/>
        </authorList>
    </citation>
    <scope>NUCLEOTIDE SEQUENCE [LARGE SCALE GENOMIC DNA]</scope>
</reference>
<dbReference type="Gene3D" id="3.40.50.300">
    <property type="entry name" value="P-loop containing nucleotide triphosphate hydrolases"/>
    <property type="match status" value="2"/>
</dbReference>
<feature type="compositionally biased region" description="Acidic residues" evidence="9">
    <location>
        <begin position="704"/>
        <end position="738"/>
    </location>
</feature>
<dbReference type="PROSITE" id="PS00039">
    <property type="entry name" value="DEAD_ATP_HELICASE"/>
    <property type="match status" value="1"/>
</dbReference>
<dbReference type="PROSITE" id="PS51194">
    <property type="entry name" value="HELICASE_CTER"/>
    <property type="match status" value="1"/>
</dbReference>
<keyword evidence="1 7" id="KW-0547">Nucleotide-binding</keyword>
<name>A0A7I8W427_9ANNE</name>
<dbReference type="GO" id="GO:0003723">
    <property type="term" value="F:RNA binding"/>
    <property type="evidence" value="ECO:0007669"/>
    <property type="project" value="UniProtKB-UniRule"/>
</dbReference>
<feature type="region of interest" description="Disordered" evidence="9">
    <location>
        <begin position="1"/>
        <end position="22"/>
    </location>
</feature>
<dbReference type="Pfam" id="PF00271">
    <property type="entry name" value="Helicase_C"/>
    <property type="match status" value="1"/>
</dbReference>
<feature type="region of interest" description="Disordered" evidence="9">
    <location>
        <begin position="604"/>
        <end position="747"/>
    </location>
</feature>
<sequence length="747" mass="85702">MSRFGVPVAKKRKLKSNKPNFKKKDGRYKIESKEIGEIVEKYSSFDDKSFERFSEFPLSKKTHKALKENNFVKPTEIQTESIGRALQGHDILGAAKTGSGKTLAFLVPLLEVLWRNRWSPHDGLGALIISPTRELAYQTFEVLRKVGKYHDFSAGLVIGGKNVKDEADRINRTNIVICTPGRLLQHMDETFAFNADNLLMLVLDEADKILDLGFQTTVNAILENLPNRQTLLFSATQTKNVKDLARLSLSKPVLVSVHEHSAQSTPVQLRQSYVVVELHDKLTVLWSFIKSNLKQKIIVFLSACKQVRFTYEMFRRLRPGTTVMCLHGAMQQQKRMNVYSEFCEKDSAVLFATDLASRGLDFPEIAWVVQVDCPEDTATYIHRVGRTARLEDDGEAVIFLTPSEKDGMLEDLKQKRIPIEEVKFSQKKLRPIEGKVQAFCAQDLEFKEFAQRAFSSYIRSVYLMKNKKIFKVENIDLPKFAKSLGLVVTPRLRFLQKGQKKSPAITIDEEDINGENNDDESDDCLTKKIKLASSDDDESDEDVLMIKKKATGNKKKEVDEKLGNSDSDEDSEDELKKKKIKVITKYTTAKKILRKKIKPNSHVMFDKEDDTEIKIPTDEERDTKSGIDIEEAKEYMKQVDPSDKQLYKDRIRKQKIEKKEKERQRRLKQQKPQEEDNDEISYTGEFNPDDLPDPDECYGKKEESEDDMQVEESDYSNESESERDEEDSIGLDVSDQEELALSLLRNN</sequence>
<keyword evidence="2 7" id="KW-0378">Hydrolase</keyword>
<dbReference type="PROSITE" id="PS51192">
    <property type="entry name" value="HELICASE_ATP_BIND_1"/>
    <property type="match status" value="1"/>
</dbReference>
<accession>A0A7I8W427</accession>
<keyword evidence="3 7" id="KW-0347">Helicase</keyword>
<dbReference type="EMBL" id="CAJFCJ010000019">
    <property type="protein sequence ID" value="CAD5123243.1"/>
    <property type="molecule type" value="Genomic_DNA"/>
</dbReference>
<dbReference type="GO" id="GO:0005524">
    <property type="term" value="F:ATP binding"/>
    <property type="evidence" value="ECO:0007669"/>
    <property type="project" value="UniProtKB-UniRule"/>
</dbReference>
<dbReference type="PANTHER" id="PTHR24031">
    <property type="entry name" value="RNA HELICASE"/>
    <property type="match status" value="1"/>
</dbReference>
<comment type="catalytic activity">
    <reaction evidence="8">
        <text>ATP + H2O = ADP + phosphate + H(+)</text>
        <dbReference type="Rhea" id="RHEA:13065"/>
        <dbReference type="ChEBI" id="CHEBI:15377"/>
        <dbReference type="ChEBI" id="CHEBI:15378"/>
        <dbReference type="ChEBI" id="CHEBI:30616"/>
        <dbReference type="ChEBI" id="CHEBI:43474"/>
        <dbReference type="ChEBI" id="CHEBI:456216"/>
        <dbReference type="EC" id="3.6.4.13"/>
    </reaction>
</comment>
<evidence type="ECO:0000259" key="10">
    <source>
        <dbReference type="PROSITE" id="PS51192"/>
    </source>
</evidence>
<comment type="domain">
    <text evidence="8">The Q motif is unique to and characteristic of the DEAD box family of RNA helicases and controls ATP binding and hydrolysis.</text>
</comment>
<evidence type="ECO:0000256" key="2">
    <source>
        <dbReference type="ARBA" id="ARBA00022801"/>
    </source>
</evidence>
<evidence type="ECO:0000256" key="3">
    <source>
        <dbReference type="ARBA" id="ARBA00022806"/>
    </source>
</evidence>
<comment type="caution">
    <text evidence="13">The sequence shown here is derived from an EMBL/GenBank/DDBJ whole genome shotgun (WGS) entry which is preliminary data.</text>
</comment>
<dbReference type="OrthoDB" id="10259640at2759"/>
<dbReference type="InterPro" id="IPR014001">
    <property type="entry name" value="Helicase_ATP-bd"/>
</dbReference>
<dbReference type="Pfam" id="PF13959">
    <property type="entry name" value="CTE_SPB4"/>
    <property type="match status" value="1"/>
</dbReference>
<organism evidence="13 14">
    <name type="scientific">Dimorphilus gyrociliatus</name>
    <dbReference type="NCBI Taxonomy" id="2664684"/>
    <lineage>
        <taxon>Eukaryota</taxon>
        <taxon>Metazoa</taxon>
        <taxon>Spiralia</taxon>
        <taxon>Lophotrochozoa</taxon>
        <taxon>Annelida</taxon>
        <taxon>Polychaeta</taxon>
        <taxon>Polychaeta incertae sedis</taxon>
        <taxon>Dinophilidae</taxon>
        <taxon>Dimorphilus</taxon>
    </lineage>
</organism>
<proteinExistence type="inferred from homology"/>
<keyword evidence="4 7" id="KW-0067">ATP-binding</keyword>
<keyword evidence="14" id="KW-1185">Reference proteome</keyword>
<dbReference type="InterPro" id="IPR000629">
    <property type="entry name" value="RNA-helicase_DEAD-box_CS"/>
</dbReference>
<evidence type="ECO:0000256" key="6">
    <source>
        <dbReference type="PROSITE-ProRule" id="PRU00552"/>
    </source>
</evidence>
<comment type="similarity">
    <text evidence="7">Belongs to the DEAD box helicase family.</text>
</comment>
<evidence type="ECO:0000259" key="12">
    <source>
        <dbReference type="PROSITE" id="PS51195"/>
    </source>
</evidence>
<evidence type="ECO:0000313" key="14">
    <source>
        <dbReference type="Proteomes" id="UP000549394"/>
    </source>
</evidence>
<feature type="domain" description="DEAD-box RNA helicase Q" evidence="12">
    <location>
        <begin position="51"/>
        <end position="79"/>
    </location>
</feature>
<feature type="compositionally biased region" description="Basic and acidic residues" evidence="9">
    <location>
        <begin position="612"/>
        <end position="649"/>
    </location>
</feature>
<gene>
    <name evidence="13" type="ORF">DGYR_LOCUS10943</name>
</gene>
<dbReference type="Proteomes" id="UP000549394">
    <property type="component" value="Unassembled WGS sequence"/>
</dbReference>
<feature type="compositionally biased region" description="Basic residues" evidence="9">
    <location>
        <begin position="9"/>
        <end position="22"/>
    </location>
</feature>
<dbReference type="AlphaFoldDB" id="A0A7I8W427"/>
<feature type="compositionally biased region" description="Basic and acidic residues" evidence="9">
    <location>
        <begin position="554"/>
        <end position="563"/>
    </location>
</feature>
<evidence type="ECO:0000256" key="4">
    <source>
        <dbReference type="ARBA" id="ARBA00022840"/>
    </source>
</evidence>
<dbReference type="GO" id="GO:0003724">
    <property type="term" value="F:RNA helicase activity"/>
    <property type="evidence" value="ECO:0007669"/>
    <property type="project" value="UniProtKB-EC"/>
</dbReference>
<comment type="function">
    <text evidence="8">RNA helicase.</text>
</comment>
<dbReference type="PROSITE" id="PS51195">
    <property type="entry name" value="Q_MOTIF"/>
    <property type="match status" value="1"/>
</dbReference>
<dbReference type="Pfam" id="PF00270">
    <property type="entry name" value="DEAD"/>
    <property type="match status" value="1"/>
</dbReference>
<feature type="short sequence motif" description="Q motif" evidence="6">
    <location>
        <begin position="51"/>
        <end position="79"/>
    </location>
</feature>
<evidence type="ECO:0000256" key="7">
    <source>
        <dbReference type="RuleBase" id="RU000492"/>
    </source>
</evidence>
<dbReference type="SMART" id="SM00487">
    <property type="entry name" value="DEXDc"/>
    <property type="match status" value="1"/>
</dbReference>
<dbReference type="InterPro" id="IPR011545">
    <property type="entry name" value="DEAD/DEAH_box_helicase_dom"/>
</dbReference>
<dbReference type="SMART" id="SM00490">
    <property type="entry name" value="HELICc"/>
    <property type="match status" value="1"/>
</dbReference>
<dbReference type="SMART" id="SM01178">
    <property type="entry name" value="DUF4217"/>
    <property type="match status" value="1"/>
</dbReference>
<feature type="domain" description="Helicase C-terminal" evidence="11">
    <location>
        <begin position="268"/>
        <end position="430"/>
    </location>
</feature>
<evidence type="ECO:0000256" key="8">
    <source>
        <dbReference type="RuleBase" id="RU365068"/>
    </source>
</evidence>
<protein>
    <recommendedName>
        <fullName evidence="8">ATP-dependent RNA helicase</fullName>
        <ecNumber evidence="8">3.6.4.13</ecNumber>
    </recommendedName>
</protein>
<dbReference type="CDD" id="cd17941">
    <property type="entry name" value="DEADc_DDX10"/>
    <property type="match status" value="1"/>
</dbReference>
<dbReference type="InterPro" id="IPR001650">
    <property type="entry name" value="Helicase_C-like"/>
</dbReference>
<evidence type="ECO:0000313" key="13">
    <source>
        <dbReference type="EMBL" id="CAD5123243.1"/>
    </source>
</evidence>
<keyword evidence="5 8" id="KW-0694">RNA-binding</keyword>
<dbReference type="SUPFAM" id="SSF52540">
    <property type="entry name" value="P-loop containing nucleoside triphosphate hydrolases"/>
    <property type="match status" value="1"/>
</dbReference>
<dbReference type="EC" id="3.6.4.13" evidence="8"/>
<dbReference type="CDD" id="cd18787">
    <property type="entry name" value="SF2_C_DEAD"/>
    <property type="match status" value="1"/>
</dbReference>
<dbReference type="InterPro" id="IPR025313">
    <property type="entry name" value="SPB4-like_CTE"/>
</dbReference>
<evidence type="ECO:0000256" key="9">
    <source>
        <dbReference type="SAM" id="MobiDB-lite"/>
    </source>
</evidence>
<feature type="domain" description="Helicase ATP-binding" evidence="10">
    <location>
        <begin position="82"/>
        <end position="255"/>
    </location>
</feature>
<feature type="region of interest" description="Disordered" evidence="9">
    <location>
        <begin position="554"/>
        <end position="575"/>
    </location>
</feature>
<evidence type="ECO:0000259" key="11">
    <source>
        <dbReference type="PROSITE" id="PS51194"/>
    </source>
</evidence>
<dbReference type="GO" id="GO:0016787">
    <property type="term" value="F:hydrolase activity"/>
    <property type="evidence" value="ECO:0007669"/>
    <property type="project" value="UniProtKB-KW"/>
</dbReference>